<keyword evidence="4" id="KW-1185">Reference proteome</keyword>
<reference evidence="3 4" key="1">
    <citation type="submission" date="2019-01" db="EMBL/GenBank/DDBJ databases">
        <title>Ktedonosporobacter rubrisoli SCAWS-G2.</title>
        <authorList>
            <person name="Huang Y."/>
            <person name="Yan B."/>
        </authorList>
    </citation>
    <scope>NUCLEOTIDE SEQUENCE [LARGE SCALE GENOMIC DNA]</scope>
    <source>
        <strain evidence="3 4">SCAWS-G2</strain>
    </source>
</reference>
<name>A0A4P6JRN4_KTERU</name>
<dbReference type="AlphaFoldDB" id="A0A4P6JRN4"/>
<evidence type="ECO:0000313" key="4">
    <source>
        <dbReference type="Proteomes" id="UP000290365"/>
    </source>
</evidence>
<dbReference type="InterPro" id="IPR012349">
    <property type="entry name" value="Split_barrel_FMN-bd"/>
</dbReference>
<dbReference type="GO" id="GO:0070967">
    <property type="term" value="F:coenzyme F420 binding"/>
    <property type="evidence" value="ECO:0007669"/>
    <property type="project" value="TreeGrafter"/>
</dbReference>
<dbReference type="Pfam" id="PF01243">
    <property type="entry name" value="PNPOx_N"/>
    <property type="match status" value="1"/>
</dbReference>
<dbReference type="NCBIfam" id="TIGR03618">
    <property type="entry name" value="Rv1155_F420"/>
    <property type="match status" value="1"/>
</dbReference>
<organism evidence="3 4">
    <name type="scientific">Ktedonosporobacter rubrisoli</name>
    <dbReference type="NCBI Taxonomy" id="2509675"/>
    <lineage>
        <taxon>Bacteria</taxon>
        <taxon>Bacillati</taxon>
        <taxon>Chloroflexota</taxon>
        <taxon>Ktedonobacteria</taxon>
        <taxon>Ktedonobacterales</taxon>
        <taxon>Ktedonosporobacteraceae</taxon>
        <taxon>Ktedonosporobacter</taxon>
    </lineage>
</organism>
<dbReference type="KEGG" id="kbs:EPA93_18920"/>
<protein>
    <submittedName>
        <fullName evidence="3">PPOX class F420-dependent oxidoreductase</fullName>
    </submittedName>
</protein>
<dbReference type="RefSeq" id="WP_129889008.1">
    <property type="nucleotide sequence ID" value="NZ_CP035758.1"/>
</dbReference>
<gene>
    <name evidence="3" type="ORF">EPA93_18920</name>
</gene>
<keyword evidence="1" id="KW-0560">Oxidoreductase</keyword>
<accession>A0A4P6JRN4</accession>
<dbReference type="InterPro" id="IPR052019">
    <property type="entry name" value="F420H2_bilvrd_red/Heme_oxyg"/>
</dbReference>
<feature type="domain" description="Pyridoxamine 5'-phosphate oxidase N-terminal" evidence="2">
    <location>
        <begin position="6"/>
        <end position="128"/>
    </location>
</feature>
<dbReference type="Gene3D" id="2.30.110.10">
    <property type="entry name" value="Electron Transport, Fmn-binding Protein, Chain A"/>
    <property type="match status" value="1"/>
</dbReference>
<evidence type="ECO:0000259" key="2">
    <source>
        <dbReference type="Pfam" id="PF01243"/>
    </source>
</evidence>
<sequence length="135" mass="15588">MSSILSAKARAFLEEKRFAVLATINADGTPQLTTMWYLLEGDTIVMNTKVGRLKDRNMRRDPRVSVCFEDGYSYLTISGKIEFVEDQQIAQEDIRRLAIRYHGEQEANKQAQEQYSKETRVTLRLKCEHIIDDLG</sequence>
<dbReference type="Proteomes" id="UP000290365">
    <property type="component" value="Chromosome"/>
</dbReference>
<dbReference type="GO" id="GO:0005829">
    <property type="term" value="C:cytosol"/>
    <property type="evidence" value="ECO:0007669"/>
    <property type="project" value="TreeGrafter"/>
</dbReference>
<dbReference type="EMBL" id="CP035758">
    <property type="protein sequence ID" value="QBD77955.1"/>
    <property type="molecule type" value="Genomic_DNA"/>
</dbReference>
<proteinExistence type="predicted"/>
<dbReference type="InterPro" id="IPR011576">
    <property type="entry name" value="Pyridox_Oxase_N"/>
</dbReference>
<dbReference type="SUPFAM" id="SSF50475">
    <property type="entry name" value="FMN-binding split barrel"/>
    <property type="match status" value="1"/>
</dbReference>
<dbReference type="InterPro" id="IPR019920">
    <property type="entry name" value="F420-binding_dom_put"/>
</dbReference>
<dbReference type="GO" id="GO:0016627">
    <property type="term" value="F:oxidoreductase activity, acting on the CH-CH group of donors"/>
    <property type="evidence" value="ECO:0007669"/>
    <property type="project" value="TreeGrafter"/>
</dbReference>
<evidence type="ECO:0000313" key="3">
    <source>
        <dbReference type="EMBL" id="QBD77955.1"/>
    </source>
</evidence>
<dbReference type="PANTHER" id="PTHR35176:SF6">
    <property type="entry name" value="HEME OXYGENASE HI_0854-RELATED"/>
    <property type="match status" value="1"/>
</dbReference>
<dbReference type="OrthoDB" id="159904at2"/>
<dbReference type="PANTHER" id="PTHR35176">
    <property type="entry name" value="HEME OXYGENASE HI_0854-RELATED"/>
    <property type="match status" value="1"/>
</dbReference>
<evidence type="ECO:0000256" key="1">
    <source>
        <dbReference type="ARBA" id="ARBA00023002"/>
    </source>
</evidence>